<evidence type="ECO:0000256" key="7">
    <source>
        <dbReference type="PROSITE-ProRule" id="PRU00042"/>
    </source>
</evidence>
<comment type="subcellular location">
    <subcellularLocation>
        <location evidence="1">Nucleus</location>
    </subcellularLocation>
</comment>
<feature type="domain" description="C2H2-type" evidence="9">
    <location>
        <begin position="184"/>
        <end position="213"/>
    </location>
</feature>
<dbReference type="STRING" id="1531966.A0A0A1SW27"/>
<dbReference type="InterPro" id="IPR051059">
    <property type="entry name" value="VerF-like"/>
</dbReference>
<dbReference type="InterPro" id="IPR007219">
    <property type="entry name" value="XnlR_reg_dom"/>
</dbReference>
<dbReference type="EMBL" id="CDHN01000002">
    <property type="protein sequence ID" value="CEJ88460.1"/>
    <property type="molecule type" value="Genomic_DNA"/>
</dbReference>
<evidence type="ECO:0000256" key="4">
    <source>
        <dbReference type="ARBA" id="ARBA00022771"/>
    </source>
</evidence>
<keyword evidence="6" id="KW-0539">Nucleus</keyword>
<evidence type="ECO:0000256" key="1">
    <source>
        <dbReference type="ARBA" id="ARBA00004123"/>
    </source>
</evidence>
<dbReference type="SUPFAM" id="SSF57667">
    <property type="entry name" value="beta-beta-alpha zinc fingers"/>
    <property type="match status" value="1"/>
</dbReference>
<evidence type="ECO:0000256" key="3">
    <source>
        <dbReference type="ARBA" id="ARBA00022737"/>
    </source>
</evidence>
<keyword evidence="2" id="KW-0479">Metal-binding</keyword>
<evidence type="ECO:0000256" key="8">
    <source>
        <dbReference type="SAM" id="MobiDB-lite"/>
    </source>
</evidence>
<dbReference type="PROSITE" id="PS00028">
    <property type="entry name" value="ZINC_FINGER_C2H2_1"/>
    <property type="match status" value="1"/>
</dbReference>
<dbReference type="PANTHER" id="PTHR40626:SF30">
    <property type="entry name" value="FINGER DOMAIN PROTEIN, PUTATIVE (AFU_ORTHOLOGUE AFUA_4G13600)-RELATED"/>
    <property type="match status" value="1"/>
</dbReference>
<dbReference type="PROSITE" id="PS50157">
    <property type="entry name" value="ZINC_FINGER_C2H2_2"/>
    <property type="match status" value="1"/>
</dbReference>
<gene>
    <name evidence="10" type="ORF">VHEMI04729</name>
</gene>
<evidence type="ECO:0000256" key="6">
    <source>
        <dbReference type="ARBA" id="ARBA00023242"/>
    </source>
</evidence>
<keyword evidence="11" id="KW-1185">Reference proteome</keyword>
<feature type="compositionally biased region" description="Low complexity" evidence="8">
    <location>
        <begin position="346"/>
        <end position="361"/>
    </location>
</feature>
<dbReference type="InterPro" id="IPR036236">
    <property type="entry name" value="Znf_C2H2_sf"/>
</dbReference>
<dbReference type="Proteomes" id="UP000039046">
    <property type="component" value="Unassembled WGS sequence"/>
</dbReference>
<name>A0A0A1SW27_9HYPO</name>
<feature type="compositionally biased region" description="Basic and acidic residues" evidence="8">
    <location>
        <begin position="203"/>
        <end position="214"/>
    </location>
</feature>
<organism evidence="10 11">
    <name type="scientific">[Torrubiella] hemipterigena</name>
    <dbReference type="NCBI Taxonomy" id="1531966"/>
    <lineage>
        <taxon>Eukaryota</taxon>
        <taxon>Fungi</taxon>
        <taxon>Dikarya</taxon>
        <taxon>Ascomycota</taxon>
        <taxon>Pezizomycotina</taxon>
        <taxon>Sordariomycetes</taxon>
        <taxon>Hypocreomycetidae</taxon>
        <taxon>Hypocreales</taxon>
        <taxon>Clavicipitaceae</taxon>
        <taxon>Clavicipitaceae incertae sedis</taxon>
        <taxon>'Torrubiella' clade</taxon>
    </lineage>
</organism>
<feature type="compositionally biased region" description="Low complexity" evidence="8">
    <location>
        <begin position="255"/>
        <end position="264"/>
    </location>
</feature>
<dbReference type="Pfam" id="PF00096">
    <property type="entry name" value="zf-C2H2"/>
    <property type="match status" value="1"/>
</dbReference>
<dbReference type="GO" id="GO:0000785">
    <property type="term" value="C:chromatin"/>
    <property type="evidence" value="ECO:0007669"/>
    <property type="project" value="TreeGrafter"/>
</dbReference>
<keyword evidence="5" id="KW-0862">Zinc</keyword>
<feature type="compositionally biased region" description="Polar residues" evidence="8">
    <location>
        <begin position="59"/>
        <end position="72"/>
    </location>
</feature>
<dbReference type="CDD" id="cd12148">
    <property type="entry name" value="fungal_TF_MHR"/>
    <property type="match status" value="1"/>
</dbReference>
<dbReference type="GO" id="GO:0005634">
    <property type="term" value="C:nucleus"/>
    <property type="evidence" value="ECO:0007669"/>
    <property type="project" value="UniProtKB-SubCell"/>
</dbReference>
<proteinExistence type="predicted"/>
<dbReference type="GO" id="GO:0000981">
    <property type="term" value="F:DNA-binding transcription factor activity, RNA polymerase II-specific"/>
    <property type="evidence" value="ECO:0007669"/>
    <property type="project" value="InterPro"/>
</dbReference>
<dbReference type="PANTHER" id="PTHR40626">
    <property type="entry name" value="MIP31509P"/>
    <property type="match status" value="1"/>
</dbReference>
<evidence type="ECO:0000313" key="10">
    <source>
        <dbReference type="EMBL" id="CEJ88460.1"/>
    </source>
</evidence>
<feature type="compositionally biased region" description="Polar residues" evidence="8">
    <location>
        <begin position="230"/>
        <end position="240"/>
    </location>
</feature>
<dbReference type="Gene3D" id="3.30.160.60">
    <property type="entry name" value="Classic Zinc Finger"/>
    <property type="match status" value="1"/>
</dbReference>
<dbReference type="Pfam" id="PF04082">
    <property type="entry name" value="Fungal_trans"/>
    <property type="match status" value="1"/>
</dbReference>
<feature type="region of interest" description="Disordered" evidence="8">
    <location>
        <begin position="1"/>
        <end position="90"/>
    </location>
</feature>
<dbReference type="GO" id="GO:0006351">
    <property type="term" value="P:DNA-templated transcription"/>
    <property type="evidence" value="ECO:0007669"/>
    <property type="project" value="InterPro"/>
</dbReference>
<evidence type="ECO:0000259" key="9">
    <source>
        <dbReference type="PROSITE" id="PS50157"/>
    </source>
</evidence>
<dbReference type="HOGENOM" id="CLU_003897_0_0_1"/>
<feature type="region of interest" description="Disordered" evidence="8">
    <location>
        <begin position="203"/>
        <end position="301"/>
    </location>
</feature>
<dbReference type="OrthoDB" id="6077919at2759"/>
<sequence length="991" mass="109278">MASLRNIMNDDDGGDQQQHIRQEQPPYPGMQHHAHPHAGSSSAGYPAIQEHPMYPVSMPPTSRRGSQYSVHSQGHEYHPHPGHHAMASSSRHNSASGEMMEYDYSHPPVYGQQPTYGSSSPMRPGAFVPNPADLPVKRTPITGRVSRAKKGVPVHTCDLCRPPKTFTRAEHLRRHQLSHQPPGLTCPVPGCNKVFHRKDLLDRHQQRHDQDDRSPGSADSAHTSPHGREYSSSPRSSHQHMPSLGGMGSNQPYFGSSSQPGSSSVKQWPHAKTAVGAMNTGSGRMDRPDIHQHQQTRPLVPMQNTYGMDTRIQHSPEGLQTTAAIVKSSEISSKPVGNQPPPSWQESPEISSTTGSSFSTPSDIVALVQKPQSRSSSTDWEVRRNSVLFRSPTAIPAYTSNSQSVRPGATAINTYATSSTTLDQSLRDVFQERSASITSSLRTPMFGGAGLPITATSSGMLLAAPPPVSPALSVFSGLTLPVPAVHNAGFAFMEPLSTTLKQSLRESIPIYIDVYWDKVNAMYPIIHRPSFKEAKLVDNEPVSTLHCAMAAVATQFLSHEDHRINGNQLHMYTSQKLREAFGMTLSHSTHPRPEEFTAFNEQTWPMDLLQATILFEYYSRFRGRDKDAYKPSALFQLVYYKLTHDQAVLETDFQSSMTWDQWIDMESRRRLISACFLLDVHSMRYFEQQQSCPIAFQYTQPETMPVYLFTRSKAAWEASSIKKWRSMHTASHHAQIVGEVLSQSPATIREYQSCPFDASILLSAHVLQLPPRASATRLDLIADASTVDIDSFTMADIFSDSAVAFTYLALHFAPLHVVLSVSGDSWVFNRKVLRAASFAQHQKQLATWRDSGSANVAVAFAARALRIFLGIYLDDKSVAKSQTSSILGRDISDFWGIYVCSLICWAFGHAGRDCAASGGPSRSAALHWLHAASGTQPGQIARLSGRRNAQGAVGLARELLERDCLGGRSILLADAVGVLRKLEDGDTCKRF</sequence>
<dbReference type="AlphaFoldDB" id="A0A0A1SW27"/>
<protein>
    <recommendedName>
        <fullName evidence="9">C2H2-type domain-containing protein</fullName>
    </recommendedName>
</protein>
<feature type="region of interest" description="Disordered" evidence="8">
    <location>
        <begin position="331"/>
        <end position="361"/>
    </location>
</feature>
<evidence type="ECO:0000256" key="5">
    <source>
        <dbReference type="ARBA" id="ARBA00022833"/>
    </source>
</evidence>
<dbReference type="SMART" id="SM00355">
    <property type="entry name" value="ZnF_C2H2"/>
    <property type="match status" value="2"/>
</dbReference>
<evidence type="ECO:0000313" key="11">
    <source>
        <dbReference type="Proteomes" id="UP000039046"/>
    </source>
</evidence>
<reference evidence="10 11" key="1">
    <citation type="journal article" date="2015" name="Genome Announc.">
        <title>Draft Genome Sequence and Gene Annotation of the Entomopathogenic Fungus Verticillium hemipterigenum.</title>
        <authorList>
            <person name="Horn F."/>
            <person name="Habel A."/>
            <person name="Scharf D.H."/>
            <person name="Dworschak J."/>
            <person name="Brakhage A.A."/>
            <person name="Guthke R."/>
            <person name="Hertweck C."/>
            <person name="Linde J."/>
        </authorList>
    </citation>
    <scope>NUCLEOTIDE SEQUENCE [LARGE SCALE GENOMIC DNA]</scope>
</reference>
<evidence type="ECO:0000256" key="2">
    <source>
        <dbReference type="ARBA" id="ARBA00022723"/>
    </source>
</evidence>
<dbReference type="InterPro" id="IPR013087">
    <property type="entry name" value="Znf_C2H2_type"/>
</dbReference>
<accession>A0A0A1SW27</accession>
<keyword evidence="3" id="KW-0677">Repeat</keyword>
<dbReference type="GO" id="GO:0008270">
    <property type="term" value="F:zinc ion binding"/>
    <property type="evidence" value="ECO:0007669"/>
    <property type="project" value="UniProtKB-KW"/>
</dbReference>
<keyword evidence="4 7" id="KW-0863">Zinc-finger</keyword>
<dbReference type="GO" id="GO:0000978">
    <property type="term" value="F:RNA polymerase II cis-regulatory region sequence-specific DNA binding"/>
    <property type="evidence" value="ECO:0007669"/>
    <property type="project" value="InterPro"/>
</dbReference>